<dbReference type="AlphaFoldDB" id="A0A370IHK7"/>
<evidence type="ECO:0000256" key="5">
    <source>
        <dbReference type="ARBA" id="ARBA00022692"/>
    </source>
</evidence>
<feature type="transmembrane region" description="Helical" evidence="8">
    <location>
        <begin position="184"/>
        <end position="202"/>
    </location>
</feature>
<dbReference type="PANTHER" id="PTHR33908:SF11">
    <property type="entry name" value="MEMBRANE PROTEIN"/>
    <property type="match status" value="1"/>
</dbReference>
<feature type="transmembrane region" description="Helical" evidence="8">
    <location>
        <begin position="142"/>
        <end position="172"/>
    </location>
</feature>
<dbReference type="InterPro" id="IPR038731">
    <property type="entry name" value="RgtA/B/C-like"/>
</dbReference>
<dbReference type="STRING" id="1210086.GCA_001613105_00333"/>
<comment type="caution">
    <text evidence="10">The sequence shown here is derived from an EMBL/GenBank/DDBJ whole genome shotgun (WGS) entry which is preliminary data.</text>
</comment>
<evidence type="ECO:0000256" key="2">
    <source>
        <dbReference type="ARBA" id="ARBA00022475"/>
    </source>
</evidence>
<evidence type="ECO:0000256" key="7">
    <source>
        <dbReference type="ARBA" id="ARBA00023136"/>
    </source>
</evidence>
<keyword evidence="3 10" id="KW-0328">Glycosyltransferase</keyword>
<keyword evidence="11" id="KW-1185">Reference proteome</keyword>
<keyword evidence="4 10" id="KW-0808">Transferase</keyword>
<dbReference type="GO" id="GO:0016763">
    <property type="term" value="F:pentosyltransferase activity"/>
    <property type="evidence" value="ECO:0007669"/>
    <property type="project" value="TreeGrafter"/>
</dbReference>
<dbReference type="InterPro" id="IPR050297">
    <property type="entry name" value="LipidA_mod_glycosyltrf_83"/>
</dbReference>
<evidence type="ECO:0000256" key="3">
    <source>
        <dbReference type="ARBA" id="ARBA00022676"/>
    </source>
</evidence>
<keyword evidence="2" id="KW-1003">Cell membrane</keyword>
<proteinExistence type="predicted"/>
<feature type="transmembrane region" description="Helical" evidence="8">
    <location>
        <begin position="62"/>
        <end position="83"/>
    </location>
</feature>
<feature type="transmembrane region" description="Helical" evidence="8">
    <location>
        <begin position="104"/>
        <end position="130"/>
    </location>
</feature>
<organism evidence="10 11">
    <name type="scientific">Nocardia pseudobrasiliensis</name>
    <dbReference type="NCBI Taxonomy" id="45979"/>
    <lineage>
        <taxon>Bacteria</taxon>
        <taxon>Bacillati</taxon>
        <taxon>Actinomycetota</taxon>
        <taxon>Actinomycetes</taxon>
        <taxon>Mycobacteriales</taxon>
        <taxon>Nocardiaceae</taxon>
        <taxon>Nocardia</taxon>
    </lineage>
</organism>
<gene>
    <name evidence="10" type="ORF">DFR76_101480</name>
</gene>
<feature type="transmembrane region" description="Helical" evidence="8">
    <location>
        <begin position="264"/>
        <end position="282"/>
    </location>
</feature>
<dbReference type="RefSeq" id="WP_067990723.1">
    <property type="nucleotide sequence ID" value="NZ_QQBC01000001.1"/>
</dbReference>
<evidence type="ECO:0000313" key="10">
    <source>
        <dbReference type="EMBL" id="RDI68944.1"/>
    </source>
</evidence>
<feature type="domain" description="Glycosyltransferase RgtA/B/C/D-like" evidence="9">
    <location>
        <begin position="41"/>
        <end position="202"/>
    </location>
</feature>
<evidence type="ECO:0000256" key="4">
    <source>
        <dbReference type="ARBA" id="ARBA00022679"/>
    </source>
</evidence>
<dbReference type="GO" id="GO:0005886">
    <property type="term" value="C:plasma membrane"/>
    <property type="evidence" value="ECO:0007669"/>
    <property type="project" value="UniProtKB-SubCell"/>
</dbReference>
<sequence length="475" mass="51041">MYWVAAVFAVVLAAFADRYGYHRDEMYFLAAGRHPSFGYADQPPLTPLVARAVAAIDPNSLVLLRVPAIVAMVAVVLCAGWMAREFGGGRGAQALAAGAVASSALVLAAGHMLGTTAFDLAVWSAIVVVVLRLLREGGDPRWWLAVGVLTGIGLSNKVLLIFAVAALVGALLLVGPRKVFVTRYFPLAVGIAVLIWAPYLWWQARNGWPQWELSRAIAGGSSGTSNSRLDFVVLQLVLMGVLASPLWVAGLWRLWRQPRYRALAVAYVLLFLVFVVAGGKAYYLGGMYPPLLAAGAVPLAAWLGAHRKVWAAVGFGFVVQIATSAVLFLPVLPISVLRDSPVLAVNYDAGETVGWPRFVREVAEARARHAPGVGILTGNYGEAGALERFGAAYDLPTPYSVHNAYWWWGPPPGTTPVLTVGIRGELLTRFCADVRSAGHIDNGLGIDNDEQDAPLAVCTPRESWASMWPRMRHLG</sequence>
<dbReference type="GO" id="GO:0009103">
    <property type="term" value="P:lipopolysaccharide biosynthetic process"/>
    <property type="evidence" value="ECO:0007669"/>
    <property type="project" value="UniProtKB-ARBA"/>
</dbReference>
<feature type="transmembrane region" description="Helical" evidence="8">
    <location>
        <begin position="288"/>
        <end position="305"/>
    </location>
</feature>
<dbReference type="Proteomes" id="UP000254869">
    <property type="component" value="Unassembled WGS sequence"/>
</dbReference>
<keyword evidence="7 8" id="KW-0472">Membrane</keyword>
<evidence type="ECO:0000256" key="1">
    <source>
        <dbReference type="ARBA" id="ARBA00004651"/>
    </source>
</evidence>
<accession>A0A370IHK7</accession>
<dbReference type="EMBL" id="QQBC01000001">
    <property type="protein sequence ID" value="RDI68944.1"/>
    <property type="molecule type" value="Genomic_DNA"/>
</dbReference>
<feature type="transmembrane region" description="Helical" evidence="8">
    <location>
        <begin position="312"/>
        <end position="332"/>
    </location>
</feature>
<evidence type="ECO:0000256" key="6">
    <source>
        <dbReference type="ARBA" id="ARBA00022989"/>
    </source>
</evidence>
<keyword evidence="6 8" id="KW-1133">Transmembrane helix</keyword>
<dbReference type="Pfam" id="PF13231">
    <property type="entry name" value="PMT_2"/>
    <property type="match status" value="1"/>
</dbReference>
<evidence type="ECO:0000313" key="11">
    <source>
        <dbReference type="Proteomes" id="UP000254869"/>
    </source>
</evidence>
<protein>
    <submittedName>
        <fullName evidence="10">Dolichyl-phosphate-mannose-protein mannosyltransferase</fullName>
    </submittedName>
</protein>
<feature type="transmembrane region" description="Helical" evidence="8">
    <location>
        <begin position="231"/>
        <end position="252"/>
    </location>
</feature>
<evidence type="ECO:0000259" key="9">
    <source>
        <dbReference type="Pfam" id="PF13231"/>
    </source>
</evidence>
<comment type="subcellular location">
    <subcellularLocation>
        <location evidence="1">Cell membrane</location>
        <topology evidence="1">Multi-pass membrane protein</topology>
    </subcellularLocation>
</comment>
<name>A0A370IHK7_9NOCA</name>
<reference evidence="10 11" key="1">
    <citation type="submission" date="2018-07" db="EMBL/GenBank/DDBJ databases">
        <title>Genomic Encyclopedia of Type Strains, Phase IV (KMG-IV): sequencing the most valuable type-strain genomes for metagenomic binning, comparative biology and taxonomic classification.</title>
        <authorList>
            <person name="Goeker M."/>
        </authorList>
    </citation>
    <scope>NUCLEOTIDE SEQUENCE [LARGE SCALE GENOMIC DNA]</scope>
    <source>
        <strain evidence="10 11">DSM 44290</strain>
    </source>
</reference>
<keyword evidence="5 8" id="KW-0812">Transmembrane</keyword>
<evidence type="ECO:0000256" key="8">
    <source>
        <dbReference type="SAM" id="Phobius"/>
    </source>
</evidence>
<dbReference type="PANTHER" id="PTHR33908">
    <property type="entry name" value="MANNOSYLTRANSFERASE YKCB-RELATED"/>
    <property type="match status" value="1"/>
</dbReference>